<evidence type="ECO:0000313" key="9">
    <source>
        <dbReference type="Proteomes" id="UP000772186"/>
    </source>
</evidence>
<dbReference type="Proteomes" id="UP000772186">
    <property type="component" value="Unassembled WGS sequence"/>
</dbReference>
<dbReference type="InterPro" id="IPR003680">
    <property type="entry name" value="Flavodoxin_fold"/>
</dbReference>
<dbReference type="EC" id="1.6.5.-" evidence="6"/>
<feature type="domain" description="Flavodoxin-like fold" evidence="7">
    <location>
        <begin position="5"/>
        <end position="191"/>
    </location>
</feature>
<dbReference type="GO" id="GO:0010181">
    <property type="term" value="F:FMN binding"/>
    <property type="evidence" value="ECO:0007669"/>
    <property type="project" value="UniProtKB-UniRule"/>
</dbReference>
<dbReference type="PANTHER" id="PTHR43741">
    <property type="entry name" value="FMN-DEPENDENT NADH-AZOREDUCTASE 1"/>
    <property type="match status" value="1"/>
</dbReference>
<sequence>MTKSKKILLVLSSPNKESLSSAVATFSAKKLIEKYPNSELTVLDLNNSPFSSIVLNSFNRDTFFADTESDLWIQKLKETNILIIAAPMTNFNFPATLKNFIDSIAVAEKTFTYKYATKGASKGLLDKLNVFIIATQGAPKGWYPFGDHVRMLKGTFKFLGAKKVGSVLIDGTKVKPRNSMTFDQIISEIESELNNEITKF</sequence>
<dbReference type="GO" id="GO:0009055">
    <property type="term" value="F:electron transfer activity"/>
    <property type="evidence" value="ECO:0007669"/>
    <property type="project" value="UniProtKB-UniRule"/>
</dbReference>
<comment type="catalytic activity">
    <reaction evidence="5">
        <text>N,N-dimethyl-1,4-phenylenediamine + anthranilate + 2 NAD(+) = 2-(4-dimethylaminophenyl)diazenylbenzoate + 2 NADH + 2 H(+)</text>
        <dbReference type="Rhea" id="RHEA:55872"/>
        <dbReference type="ChEBI" id="CHEBI:15378"/>
        <dbReference type="ChEBI" id="CHEBI:15783"/>
        <dbReference type="ChEBI" id="CHEBI:16567"/>
        <dbReference type="ChEBI" id="CHEBI:57540"/>
        <dbReference type="ChEBI" id="CHEBI:57945"/>
        <dbReference type="ChEBI" id="CHEBI:71579"/>
        <dbReference type="EC" id="1.7.1.17"/>
    </reaction>
    <physiologicalReaction direction="right-to-left" evidence="5">
        <dbReference type="Rhea" id="RHEA:55874"/>
    </physiologicalReaction>
</comment>
<evidence type="ECO:0000256" key="4">
    <source>
        <dbReference type="ARBA" id="ARBA00023027"/>
    </source>
</evidence>
<dbReference type="InterPro" id="IPR050104">
    <property type="entry name" value="FMN-dep_NADH:Q_OxRdtase_AzoR1"/>
</dbReference>
<dbReference type="EMBL" id="JAIQBY010000001">
    <property type="protein sequence ID" value="MBZ4195117.1"/>
    <property type="molecule type" value="Genomic_DNA"/>
</dbReference>
<accession>A0A953NC23</accession>
<protein>
    <recommendedName>
        <fullName evidence="6">FMN dependent NADH:quinone oxidoreductase</fullName>
        <ecNumber evidence="6">1.6.5.-</ecNumber>
    </recommendedName>
    <alternativeName>
        <fullName evidence="6">Azo-dye reductase</fullName>
    </alternativeName>
    <alternativeName>
        <fullName evidence="6">FMN-dependent NADH-azo compound oxidoreductase</fullName>
    </alternativeName>
    <alternativeName>
        <fullName evidence="6">FMN-dependent NADH-azoreductase</fullName>
        <ecNumber evidence="6">1.7.1.17</ecNumber>
    </alternativeName>
</protein>
<evidence type="ECO:0000256" key="5">
    <source>
        <dbReference type="ARBA" id="ARBA00048542"/>
    </source>
</evidence>
<dbReference type="GO" id="GO:0016655">
    <property type="term" value="F:oxidoreductase activity, acting on NAD(P)H, quinone or similar compound as acceptor"/>
    <property type="evidence" value="ECO:0007669"/>
    <property type="project" value="InterPro"/>
</dbReference>
<keyword evidence="3 6" id="KW-0560">Oxidoreductase</keyword>
<comment type="subunit">
    <text evidence="6">Homodimer.</text>
</comment>
<keyword evidence="4 6" id="KW-0520">NAD</keyword>
<evidence type="ECO:0000256" key="3">
    <source>
        <dbReference type="ARBA" id="ARBA00023002"/>
    </source>
</evidence>
<dbReference type="HAMAP" id="MF_01216">
    <property type="entry name" value="Azoreductase_type1"/>
    <property type="match status" value="1"/>
</dbReference>
<feature type="binding site" evidence="6">
    <location>
        <position position="13"/>
    </location>
    <ligand>
        <name>FMN</name>
        <dbReference type="ChEBI" id="CHEBI:58210"/>
    </ligand>
</feature>
<comment type="similarity">
    <text evidence="6">Belongs to the azoreductase type 1 family.</text>
</comment>
<keyword evidence="2 6" id="KW-0288">FMN</keyword>
<dbReference type="Pfam" id="PF02525">
    <property type="entry name" value="Flavodoxin_2"/>
    <property type="match status" value="1"/>
</dbReference>
<evidence type="ECO:0000313" key="8">
    <source>
        <dbReference type="EMBL" id="MBZ4195117.1"/>
    </source>
</evidence>
<dbReference type="InterPro" id="IPR023048">
    <property type="entry name" value="NADH:quinone_OxRdtase_FMN_depd"/>
</dbReference>
<comment type="caution">
    <text evidence="8">The sequence shown here is derived from an EMBL/GenBank/DDBJ whole genome shotgun (WGS) entry which is preliminary data.</text>
</comment>
<dbReference type="RefSeq" id="WP_205517563.1">
    <property type="nucleotide sequence ID" value="NZ_CP070479.1"/>
</dbReference>
<comment type="function">
    <text evidence="6">Quinone reductase that provides resistance to thiol-specific stress caused by electrophilic quinones.</text>
</comment>
<evidence type="ECO:0000259" key="7">
    <source>
        <dbReference type="Pfam" id="PF02525"/>
    </source>
</evidence>
<name>A0A953NC23_9MOLU</name>
<comment type="function">
    <text evidence="6">Also exhibits azoreductase activity. Catalyzes the reductive cleavage of the azo bond in aromatic azo compounds to the corresponding amines.</text>
</comment>
<evidence type="ECO:0000256" key="1">
    <source>
        <dbReference type="ARBA" id="ARBA00022630"/>
    </source>
</evidence>
<dbReference type="NCBIfam" id="NF002370">
    <property type="entry name" value="PRK01355.1"/>
    <property type="match status" value="1"/>
</dbReference>
<dbReference type="PANTHER" id="PTHR43741:SF4">
    <property type="entry name" value="FMN-DEPENDENT NADH:QUINONE OXIDOREDUCTASE"/>
    <property type="match status" value="1"/>
</dbReference>
<dbReference type="AlphaFoldDB" id="A0A953NC23"/>
<comment type="catalytic activity">
    <reaction evidence="6">
        <text>2 a quinone + NADH + H(+) = 2 a 1,4-benzosemiquinone + NAD(+)</text>
        <dbReference type="Rhea" id="RHEA:65952"/>
        <dbReference type="ChEBI" id="CHEBI:15378"/>
        <dbReference type="ChEBI" id="CHEBI:57540"/>
        <dbReference type="ChEBI" id="CHEBI:57945"/>
        <dbReference type="ChEBI" id="CHEBI:132124"/>
        <dbReference type="ChEBI" id="CHEBI:134225"/>
    </reaction>
</comment>
<feature type="binding site" evidence="6">
    <location>
        <begin position="18"/>
        <end position="20"/>
    </location>
    <ligand>
        <name>FMN</name>
        <dbReference type="ChEBI" id="CHEBI:58210"/>
    </ligand>
</feature>
<dbReference type="Gene3D" id="3.40.50.360">
    <property type="match status" value="1"/>
</dbReference>
<comment type="caution">
    <text evidence="6">Lacks conserved residue(s) required for the propagation of feature annotation.</text>
</comment>
<dbReference type="SUPFAM" id="SSF52218">
    <property type="entry name" value="Flavoproteins"/>
    <property type="match status" value="1"/>
</dbReference>
<reference evidence="8 9" key="1">
    <citation type="submission" date="2021-09" db="EMBL/GenBank/DDBJ databases">
        <title>WGS of Mycoplasma sp. Zaradi2 strains.</title>
        <authorList>
            <person name="Spergser J."/>
        </authorList>
    </citation>
    <scope>NUCLEOTIDE SEQUENCE [LARGE SCALE GENOMIC DNA]</scope>
    <source>
        <strain evidence="8 9">1331</strain>
    </source>
</reference>
<dbReference type="EC" id="1.7.1.17" evidence="6"/>
<evidence type="ECO:0000256" key="6">
    <source>
        <dbReference type="HAMAP-Rule" id="MF_01216"/>
    </source>
</evidence>
<gene>
    <name evidence="6" type="primary">azoR</name>
    <name evidence="8" type="ORF">LAD73_00035</name>
</gene>
<proteinExistence type="inferred from homology"/>
<comment type="cofactor">
    <cofactor evidence="6">
        <name>FMN</name>
        <dbReference type="ChEBI" id="CHEBI:58210"/>
    </cofactor>
    <text evidence="6">Binds 1 FMN per subunit.</text>
</comment>
<organism evidence="8 9">
    <name type="scientific">Mycoplasma tauri</name>
    <dbReference type="NCBI Taxonomy" id="547987"/>
    <lineage>
        <taxon>Bacteria</taxon>
        <taxon>Bacillati</taxon>
        <taxon>Mycoplasmatota</taxon>
        <taxon>Mollicutes</taxon>
        <taxon>Mycoplasmataceae</taxon>
        <taxon>Mycoplasma</taxon>
    </lineage>
</organism>
<dbReference type="GO" id="GO:0016652">
    <property type="term" value="F:oxidoreductase activity, acting on NAD(P)H as acceptor"/>
    <property type="evidence" value="ECO:0007669"/>
    <property type="project" value="UniProtKB-UniRule"/>
</dbReference>
<evidence type="ECO:0000256" key="2">
    <source>
        <dbReference type="ARBA" id="ARBA00022643"/>
    </source>
</evidence>
<keyword evidence="1 6" id="KW-0285">Flavoprotein</keyword>
<dbReference type="InterPro" id="IPR029039">
    <property type="entry name" value="Flavoprotein-like_sf"/>
</dbReference>
<keyword evidence="9" id="KW-1185">Reference proteome</keyword>